<gene>
    <name evidence="1" type="ORF">OXD698_LOCUS26896</name>
</gene>
<protein>
    <submittedName>
        <fullName evidence="1">Uncharacterized protein</fullName>
    </submittedName>
</protein>
<evidence type="ECO:0000313" key="2">
    <source>
        <dbReference type="Proteomes" id="UP000663844"/>
    </source>
</evidence>
<feature type="non-terminal residue" evidence="1">
    <location>
        <position position="1"/>
    </location>
</feature>
<name>A0A819L2Z8_9BILA</name>
<organism evidence="1 2">
    <name type="scientific">Adineta steineri</name>
    <dbReference type="NCBI Taxonomy" id="433720"/>
    <lineage>
        <taxon>Eukaryota</taxon>
        <taxon>Metazoa</taxon>
        <taxon>Spiralia</taxon>
        <taxon>Gnathifera</taxon>
        <taxon>Rotifera</taxon>
        <taxon>Eurotatoria</taxon>
        <taxon>Bdelloidea</taxon>
        <taxon>Adinetida</taxon>
        <taxon>Adinetidae</taxon>
        <taxon>Adineta</taxon>
    </lineage>
</organism>
<reference evidence="1" key="1">
    <citation type="submission" date="2021-02" db="EMBL/GenBank/DDBJ databases">
        <authorList>
            <person name="Nowell W R."/>
        </authorList>
    </citation>
    <scope>NUCLEOTIDE SEQUENCE</scope>
</reference>
<accession>A0A819L2Z8</accession>
<proteinExistence type="predicted"/>
<comment type="caution">
    <text evidence="1">The sequence shown here is derived from an EMBL/GenBank/DDBJ whole genome shotgun (WGS) entry which is preliminary data.</text>
</comment>
<dbReference type="AlphaFoldDB" id="A0A819L2Z8"/>
<evidence type="ECO:0000313" key="1">
    <source>
        <dbReference type="EMBL" id="CAF3954629.1"/>
    </source>
</evidence>
<sequence length="50" mass="5315">NFGLLLSSVGAVKNPIALLDKAHRVLRGTCLEPFESVAERIPGKNTPIGD</sequence>
<dbReference type="EMBL" id="CAJOAZ010002730">
    <property type="protein sequence ID" value="CAF3954629.1"/>
    <property type="molecule type" value="Genomic_DNA"/>
</dbReference>
<dbReference type="Proteomes" id="UP000663844">
    <property type="component" value="Unassembled WGS sequence"/>
</dbReference>